<organism evidence="1 2">
    <name type="scientific">Lyngbya aestuarii BL J</name>
    <dbReference type="NCBI Taxonomy" id="1348334"/>
    <lineage>
        <taxon>Bacteria</taxon>
        <taxon>Bacillati</taxon>
        <taxon>Cyanobacteriota</taxon>
        <taxon>Cyanophyceae</taxon>
        <taxon>Oscillatoriophycideae</taxon>
        <taxon>Oscillatoriales</taxon>
        <taxon>Microcoleaceae</taxon>
        <taxon>Lyngbya</taxon>
    </lineage>
</organism>
<evidence type="ECO:0000313" key="1">
    <source>
        <dbReference type="EMBL" id="ERT08031.1"/>
    </source>
</evidence>
<comment type="caution">
    <text evidence="1">The sequence shown here is derived from an EMBL/GenBank/DDBJ whole genome shotgun (WGS) entry which is preliminary data.</text>
</comment>
<protein>
    <submittedName>
        <fullName evidence="1">Uncharacterized protein</fullName>
    </submittedName>
</protein>
<evidence type="ECO:0000313" key="2">
    <source>
        <dbReference type="Proteomes" id="UP000017127"/>
    </source>
</evidence>
<dbReference type="EMBL" id="AUZM01000015">
    <property type="protein sequence ID" value="ERT08031.1"/>
    <property type="molecule type" value="Genomic_DNA"/>
</dbReference>
<gene>
    <name evidence="1" type="ORF">M595_2006</name>
</gene>
<name>U7QNQ2_9CYAN</name>
<reference evidence="1 2" key="1">
    <citation type="journal article" date="2013" name="Front. Microbiol.">
        <title>Comparative genomic analyses of the cyanobacterium, Lyngbya aestuarii BL J, a powerful hydrogen producer.</title>
        <authorList>
            <person name="Kothari A."/>
            <person name="Vaughn M."/>
            <person name="Garcia-Pichel F."/>
        </authorList>
    </citation>
    <scope>NUCLEOTIDE SEQUENCE [LARGE SCALE GENOMIC DNA]</scope>
    <source>
        <strain evidence="1 2">BL J</strain>
    </source>
</reference>
<dbReference type="AlphaFoldDB" id="U7QNQ2"/>
<keyword evidence="2" id="KW-1185">Reference proteome</keyword>
<dbReference type="Proteomes" id="UP000017127">
    <property type="component" value="Unassembled WGS sequence"/>
</dbReference>
<sequence>MLYFLNGLNEIKKPFVKAHEIRTLVVRVSWLLKVYSLSKIAISNIVNIVNSLDSKK</sequence>
<proteinExistence type="predicted"/>
<accession>U7QNQ2</accession>